<proteinExistence type="inferred from homology"/>
<evidence type="ECO:0000256" key="1">
    <source>
        <dbReference type="ARBA" id="ARBA00008226"/>
    </source>
</evidence>
<evidence type="ECO:0000256" key="6">
    <source>
        <dbReference type="ARBA" id="ARBA00022917"/>
    </source>
</evidence>
<dbReference type="InterPro" id="IPR050062">
    <property type="entry name" value="Pro-tRNA_synthetase"/>
</dbReference>
<gene>
    <name evidence="11" type="ORF">DIURU_002929</name>
</gene>
<comment type="catalytic activity">
    <reaction evidence="9">
        <text>tRNA(Pro) + L-proline + ATP = L-prolyl-tRNA(Pro) + AMP + diphosphate</text>
        <dbReference type="Rhea" id="RHEA:14305"/>
        <dbReference type="Rhea" id="RHEA-COMP:9700"/>
        <dbReference type="Rhea" id="RHEA-COMP:9702"/>
        <dbReference type="ChEBI" id="CHEBI:30616"/>
        <dbReference type="ChEBI" id="CHEBI:33019"/>
        <dbReference type="ChEBI" id="CHEBI:60039"/>
        <dbReference type="ChEBI" id="CHEBI:78442"/>
        <dbReference type="ChEBI" id="CHEBI:78532"/>
        <dbReference type="ChEBI" id="CHEBI:456215"/>
        <dbReference type="EC" id="6.1.1.15"/>
    </reaction>
</comment>
<evidence type="ECO:0000256" key="9">
    <source>
        <dbReference type="ARBA" id="ARBA00047671"/>
    </source>
</evidence>
<evidence type="ECO:0000259" key="10">
    <source>
        <dbReference type="PROSITE" id="PS50862"/>
    </source>
</evidence>
<keyword evidence="3" id="KW-0436">Ligase</keyword>
<comment type="similarity">
    <text evidence="1">Belongs to the class-II aminoacyl-tRNA synthetase family.</text>
</comment>
<name>A0A642UMW8_DIURU</name>
<protein>
    <recommendedName>
        <fullName evidence="2">proline--tRNA ligase</fullName>
        <ecNumber evidence="2">6.1.1.15</ecNumber>
    </recommendedName>
    <alternativeName>
        <fullName evidence="8">Prolyl-tRNA synthetase</fullName>
    </alternativeName>
</protein>
<evidence type="ECO:0000313" key="11">
    <source>
        <dbReference type="EMBL" id="KAA8902135.1"/>
    </source>
</evidence>
<evidence type="ECO:0000313" key="12">
    <source>
        <dbReference type="Proteomes" id="UP000449547"/>
    </source>
</evidence>
<dbReference type="GO" id="GO:0005524">
    <property type="term" value="F:ATP binding"/>
    <property type="evidence" value="ECO:0007669"/>
    <property type="project" value="UniProtKB-KW"/>
</dbReference>
<dbReference type="GO" id="GO:0004827">
    <property type="term" value="F:proline-tRNA ligase activity"/>
    <property type="evidence" value="ECO:0007669"/>
    <property type="project" value="UniProtKB-EC"/>
</dbReference>
<accession>A0A642UMW8</accession>
<dbReference type="Gene3D" id="3.40.50.800">
    <property type="entry name" value="Anticodon-binding domain"/>
    <property type="match status" value="1"/>
</dbReference>
<dbReference type="Pfam" id="PF03129">
    <property type="entry name" value="HGTP_anticodon"/>
    <property type="match status" value="1"/>
</dbReference>
<evidence type="ECO:0000256" key="7">
    <source>
        <dbReference type="ARBA" id="ARBA00023146"/>
    </source>
</evidence>
<keyword evidence="6" id="KW-0648">Protein biosynthesis</keyword>
<dbReference type="PANTHER" id="PTHR42753">
    <property type="entry name" value="MITOCHONDRIAL RIBOSOME PROTEIN L39/PROLYL-TRNA LIGASE FAMILY MEMBER"/>
    <property type="match status" value="1"/>
</dbReference>
<dbReference type="SUPFAM" id="SSF52954">
    <property type="entry name" value="Class II aaRS ABD-related"/>
    <property type="match status" value="1"/>
</dbReference>
<evidence type="ECO:0000256" key="5">
    <source>
        <dbReference type="ARBA" id="ARBA00022840"/>
    </source>
</evidence>
<dbReference type="Gene3D" id="3.30.930.10">
    <property type="entry name" value="Bira Bifunctional Protein, Domain 2"/>
    <property type="match status" value="2"/>
</dbReference>
<dbReference type="EMBL" id="SWFT01000092">
    <property type="protein sequence ID" value="KAA8902135.1"/>
    <property type="molecule type" value="Genomic_DNA"/>
</dbReference>
<comment type="caution">
    <text evidence="11">The sequence shown here is derived from an EMBL/GenBank/DDBJ whole genome shotgun (WGS) entry which is preliminary data.</text>
</comment>
<dbReference type="PROSITE" id="PS50862">
    <property type="entry name" value="AA_TRNA_LIGASE_II"/>
    <property type="match status" value="1"/>
</dbReference>
<keyword evidence="7" id="KW-0030">Aminoacyl-tRNA synthetase</keyword>
<reference evidence="11 12" key="1">
    <citation type="submission" date="2019-07" db="EMBL/GenBank/DDBJ databases">
        <title>Genome assembly of two rare yeast pathogens: Diutina rugosa and Trichomonascus ciferrii.</title>
        <authorList>
            <person name="Mixao V."/>
            <person name="Saus E."/>
            <person name="Hansen A."/>
            <person name="Lass-Flor C."/>
            <person name="Gabaldon T."/>
        </authorList>
    </citation>
    <scope>NUCLEOTIDE SEQUENCE [LARGE SCALE GENOMIC DNA]</scope>
    <source>
        <strain evidence="11 12">CBS 613</strain>
    </source>
</reference>
<dbReference type="RefSeq" id="XP_034012217.1">
    <property type="nucleotide sequence ID" value="XM_034155634.1"/>
</dbReference>
<evidence type="ECO:0000256" key="2">
    <source>
        <dbReference type="ARBA" id="ARBA00012831"/>
    </source>
</evidence>
<dbReference type="GO" id="GO:0005739">
    <property type="term" value="C:mitochondrion"/>
    <property type="evidence" value="ECO:0007669"/>
    <property type="project" value="TreeGrafter"/>
</dbReference>
<dbReference type="Pfam" id="PF00587">
    <property type="entry name" value="tRNA-synt_2b"/>
    <property type="match status" value="1"/>
</dbReference>
<keyword evidence="4" id="KW-0547">Nucleotide-binding</keyword>
<keyword evidence="5" id="KW-0067">ATP-binding</keyword>
<evidence type="ECO:0000256" key="8">
    <source>
        <dbReference type="ARBA" id="ARBA00029731"/>
    </source>
</evidence>
<dbReference type="InterPro" id="IPR045864">
    <property type="entry name" value="aa-tRNA-synth_II/BPL/LPL"/>
</dbReference>
<dbReference type="InterPro" id="IPR004154">
    <property type="entry name" value="Anticodon-bd"/>
</dbReference>
<dbReference type="EC" id="6.1.1.15" evidence="2"/>
<dbReference type="PRINTS" id="PR01046">
    <property type="entry name" value="TRNASYNTHPRO"/>
</dbReference>
<dbReference type="PANTHER" id="PTHR42753:SF2">
    <property type="entry name" value="PROLINE--TRNA LIGASE"/>
    <property type="match status" value="1"/>
</dbReference>
<evidence type="ECO:0000256" key="4">
    <source>
        <dbReference type="ARBA" id="ARBA00022741"/>
    </source>
</evidence>
<dbReference type="OMA" id="NCDYAAN"/>
<dbReference type="GO" id="GO:0006433">
    <property type="term" value="P:prolyl-tRNA aminoacylation"/>
    <property type="evidence" value="ECO:0007669"/>
    <property type="project" value="InterPro"/>
</dbReference>
<dbReference type="InterPro" id="IPR002316">
    <property type="entry name" value="Pro-tRNA-ligase_IIa"/>
</dbReference>
<dbReference type="AlphaFoldDB" id="A0A642UMW8"/>
<dbReference type="VEuPathDB" id="FungiDB:DIURU_002929"/>
<dbReference type="Proteomes" id="UP000449547">
    <property type="component" value="Unassembled WGS sequence"/>
</dbReference>
<dbReference type="InterPro" id="IPR002314">
    <property type="entry name" value="aa-tRNA-synt_IIb"/>
</dbReference>
<keyword evidence="12" id="KW-1185">Reference proteome</keyword>
<dbReference type="InterPro" id="IPR006195">
    <property type="entry name" value="aa-tRNA-synth_II"/>
</dbReference>
<dbReference type="GeneID" id="54781580"/>
<sequence>MLGASRCVPRLYGANVESLYKSVGATTTADLLSRLGFVAHPKAGLVHWLPPGLAILNRVESIVRKNMDNTQFEEVSLSLLSHNELWKRSGRWQSSSELFKLSGDEYLVVPTAEEDITDYVASSITSYKQLPLRYYQINQKFRNELRPRGGLLRGKAFMMKDAYSFDASEENAMKTYDQVVESYHRIFKELKVPYVVANADSGDIGGNLSHEWHISHSTGEDTVFTCDSCGHTSNIEKTTSYPEEATDVNDVAVHYFGTTDKQTVVCAYYPASRKLDANLVKLEVPDIDLNWTDQDAIVAHFTAEEGLLSRKVVRMMDSRLTSRSNFPDFPFPFVNRINITMLTDVPIVSAEAGEICGQCEDGILQASKAIEIGHTFYLGTKYSEPMGCEIDIPDSTGKSVRQPLYMGCYGIGLSRIIAAVAEINRDEHGLRWPAALAPWSLTVVEAGKDSSAYADFYKDLDEAGINYRIDNRAKVGIGRKINDSNMMGIPLVAILGKHYPTVEVEVRGKRLSESWQDVYASGEFDWDVTYDDNGKDTKHMVHKRGFAKVVAALLHDM</sequence>
<dbReference type="InterPro" id="IPR036621">
    <property type="entry name" value="Anticodon-bd_dom_sf"/>
</dbReference>
<dbReference type="SUPFAM" id="SSF55681">
    <property type="entry name" value="Class II aaRS and biotin synthetases"/>
    <property type="match status" value="1"/>
</dbReference>
<organism evidence="11 12">
    <name type="scientific">Diutina rugosa</name>
    <name type="common">Yeast</name>
    <name type="synonym">Candida rugosa</name>
    <dbReference type="NCBI Taxonomy" id="5481"/>
    <lineage>
        <taxon>Eukaryota</taxon>
        <taxon>Fungi</taxon>
        <taxon>Dikarya</taxon>
        <taxon>Ascomycota</taxon>
        <taxon>Saccharomycotina</taxon>
        <taxon>Pichiomycetes</taxon>
        <taxon>Debaryomycetaceae</taxon>
        <taxon>Diutina</taxon>
    </lineage>
</organism>
<dbReference type="OrthoDB" id="10267474at2759"/>
<evidence type="ECO:0000256" key="3">
    <source>
        <dbReference type="ARBA" id="ARBA00022598"/>
    </source>
</evidence>
<feature type="domain" description="Aminoacyl-transfer RNA synthetases class-II family profile" evidence="10">
    <location>
        <begin position="52"/>
        <end position="433"/>
    </location>
</feature>